<dbReference type="EMBL" id="LJUO01000102">
    <property type="protein sequence ID" value="KPK70070.1"/>
    <property type="molecule type" value="Genomic_DNA"/>
</dbReference>
<proteinExistence type="inferred from homology"/>
<protein>
    <recommendedName>
        <fullName evidence="4">50S ribosomal protein L10</fullName>
    </recommendedName>
</protein>
<reference evidence="5 6" key="1">
    <citation type="journal article" date="2015" name="Microbiome">
        <title>Genomic resolution of linkages in carbon, nitrogen, and sulfur cycling among widespread estuary sediment bacteria.</title>
        <authorList>
            <person name="Baker B.J."/>
            <person name="Lazar C.S."/>
            <person name="Teske A.P."/>
            <person name="Dick G.J."/>
        </authorList>
    </citation>
    <scope>NUCLEOTIDE SEQUENCE [LARGE SCALE GENOMIC DNA]</scope>
    <source>
        <strain evidence="5">SM23_60</strain>
    </source>
</reference>
<keyword evidence="3" id="KW-0687">Ribonucleoprotein</keyword>
<dbReference type="Pfam" id="PF00466">
    <property type="entry name" value="Ribosomal_L10"/>
    <property type="match status" value="1"/>
</dbReference>
<keyword evidence="2" id="KW-0689">Ribosomal protein</keyword>
<dbReference type="PROSITE" id="PS01109">
    <property type="entry name" value="RIBOSOMAL_L10"/>
    <property type="match status" value="1"/>
</dbReference>
<dbReference type="NCBIfam" id="NF000955">
    <property type="entry name" value="PRK00099.1-1"/>
    <property type="match status" value="1"/>
</dbReference>
<gene>
    <name evidence="5" type="ORF">AMJ87_09440</name>
</gene>
<organism evidence="5 6">
    <name type="scientific">candidate division WOR_3 bacterium SM23_60</name>
    <dbReference type="NCBI Taxonomy" id="1703780"/>
    <lineage>
        <taxon>Bacteria</taxon>
        <taxon>Bacteria division WOR-3</taxon>
    </lineage>
</organism>
<dbReference type="SUPFAM" id="SSF160369">
    <property type="entry name" value="Ribosomal protein L10-like"/>
    <property type="match status" value="1"/>
</dbReference>
<dbReference type="InterPro" id="IPR047865">
    <property type="entry name" value="Ribosomal_uL10_bac_type"/>
</dbReference>
<dbReference type="GO" id="GO:0003735">
    <property type="term" value="F:structural constituent of ribosome"/>
    <property type="evidence" value="ECO:0007669"/>
    <property type="project" value="InterPro"/>
</dbReference>
<comment type="similarity">
    <text evidence="1">Belongs to the universal ribosomal protein uL10 family.</text>
</comment>
<dbReference type="AlphaFoldDB" id="A0A0S8GAL5"/>
<dbReference type="InterPro" id="IPR043141">
    <property type="entry name" value="Ribosomal_uL10-like_sf"/>
</dbReference>
<evidence type="ECO:0000313" key="5">
    <source>
        <dbReference type="EMBL" id="KPK70070.1"/>
    </source>
</evidence>
<evidence type="ECO:0000256" key="1">
    <source>
        <dbReference type="ARBA" id="ARBA00008889"/>
    </source>
</evidence>
<dbReference type="Gene3D" id="6.10.250.290">
    <property type="match status" value="1"/>
</dbReference>
<accession>A0A0S8GAL5</accession>
<name>A0A0S8GAL5_UNCW3</name>
<comment type="caution">
    <text evidence="5">The sequence shown here is derived from an EMBL/GenBank/DDBJ whole genome shotgun (WGS) entry which is preliminary data.</text>
</comment>
<evidence type="ECO:0000256" key="2">
    <source>
        <dbReference type="ARBA" id="ARBA00022980"/>
    </source>
</evidence>
<dbReference type="InterPro" id="IPR001790">
    <property type="entry name" value="Ribosomal_uL10"/>
</dbReference>
<evidence type="ECO:0000313" key="6">
    <source>
        <dbReference type="Proteomes" id="UP000051096"/>
    </source>
</evidence>
<dbReference type="Gene3D" id="3.30.70.1730">
    <property type="match status" value="1"/>
</dbReference>
<dbReference type="CDD" id="cd05797">
    <property type="entry name" value="Ribosomal_L10"/>
    <property type="match status" value="1"/>
</dbReference>
<dbReference type="Proteomes" id="UP000051096">
    <property type="component" value="Unassembled WGS sequence"/>
</dbReference>
<dbReference type="GO" id="GO:0015934">
    <property type="term" value="C:large ribosomal subunit"/>
    <property type="evidence" value="ECO:0007669"/>
    <property type="project" value="InterPro"/>
</dbReference>
<dbReference type="InterPro" id="IPR002363">
    <property type="entry name" value="Ribosomal_uL10_CS_bac"/>
</dbReference>
<dbReference type="PANTHER" id="PTHR11560">
    <property type="entry name" value="39S RIBOSOMAL PROTEIN L10, MITOCHONDRIAL"/>
    <property type="match status" value="1"/>
</dbReference>
<evidence type="ECO:0000256" key="4">
    <source>
        <dbReference type="RuleBase" id="RU003636"/>
    </source>
</evidence>
<evidence type="ECO:0000256" key="3">
    <source>
        <dbReference type="ARBA" id="ARBA00023274"/>
    </source>
</evidence>
<dbReference type="GO" id="GO:0006412">
    <property type="term" value="P:translation"/>
    <property type="evidence" value="ECO:0007669"/>
    <property type="project" value="InterPro"/>
</dbReference>
<sequence>MPSQKNVNYLEKTKEKLKKNTALYFTDFTGLSVQNLEKLRTDLKKNNGNYLVLKNTLGFLALKDLGYDENETKQLFVGPTGIVIAFEDPIALAKIITRHTDLKIKGSFIEGKYYGREGVIAFSKIPSKDALYAQLVGSLNMLGNLVGVCEGIVRNLISTVEALIQKEAK</sequence>